<feature type="transmembrane region" description="Helical" evidence="1">
    <location>
        <begin position="199"/>
        <end position="222"/>
    </location>
</feature>
<dbReference type="EMBL" id="RRYP01011845">
    <property type="protein sequence ID" value="TNV77476.1"/>
    <property type="molecule type" value="Genomic_DNA"/>
</dbReference>
<proteinExistence type="predicted"/>
<evidence type="ECO:0008006" key="4">
    <source>
        <dbReference type="Google" id="ProtNLM"/>
    </source>
</evidence>
<feature type="transmembrane region" description="Helical" evidence="1">
    <location>
        <begin position="42"/>
        <end position="59"/>
    </location>
</feature>
<keyword evidence="1" id="KW-0812">Transmembrane</keyword>
<accession>A0A8J8NLJ3</accession>
<keyword evidence="1" id="KW-0472">Membrane</keyword>
<keyword evidence="1" id="KW-1133">Transmembrane helix</keyword>
<feature type="transmembrane region" description="Helical" evidence="1">
    <location>
        <begin position="242"/>
        <end position="272"/>
    </location>
</feature>
<protein>
    <recommendedName>
        <fullName evidence="4">Transmembrane protein</fullName>
    </recommendedName>
</protein>
<feature type="transmembrane region" description="Helical" evidence="1">
    <location>
        <begin position="166"/>
        <end position="187"/>
    </location>
</feature>
<feature type="transmembrane region" description="Helical" evidence="1">
    <location>
        <begin position="123"/>
        <end position="146"/>
    </location>
</feature>
<gene>
    <name evidence="2" type="ORF">FGO68_gene13180</name>
</gene>
<comment type="caution">
    <text evidence="2">The sequence shown here is derived from an EMBL/GenBank/DDBJ whole genome shotgun (WGS) entry which is preliminary data.</text>
</comment>
<keyword evidence="3" id="KW-1185">Reference proteome</keyword>
<organism evidence="2 3">
    <name type="scientific">Halteria grandinella</name>
    <dbReference type="NCBI Taxonomy" id="5974"/>
    <lineage>
        <taxon>Eukaryota</taxon>
        <taxon>Sar</taxon>
        <taxon>Alveolata</taxon>
        <taxon>Ciliophora</taxon>
        <taxon>Intramacronucleata</taxon>
        <taxon>Spirotrichea</taxon>
        <taxon>Stichotrichia</taxon>
        <taxon>Sporadotrichida</taxon>
        <taxon>Halteriidae</taxon>
        <taxon>Halteria</taxon>
    </lineage>
</organism>
<dbReference type="AlphaFoldDB" id="A0A8J8NLJ3"/>
<feature type="transmembrane region" description="Helical" evidence="1">
    <location>
        <begin position="18"/>
        <end position="35"/>
    </location>
</feature>
<sequence length="379" mass="44025">MAPGDQNVLATTQLILDFSYLALLLFADAVLFIKVRLNLDKAAIITLVSQLIVIFLRALKHSIPESTDDYYLAFIMIIGFCNNAIWATLFYFVFEMQIIHLKLTINKPIEFLRRQKNINITKIAVLGLTLVYSSAISVLMGIQFGSPHIYKENEDLFDNAQISLRVVKFSLDIYIFSLFFYLMLYFIKAKREILYYNDFNGFSYYNIFIISWAYFLFILNIFHSLLAITQSSLNFTSLSKDVLVNVFVIGGASFFIPFKDFLTSITLCYLFLYQGLKNRNSSIHDFHSLVRKNGASMSVNGTNRIDQYLETPAFNQFTNEAQDEELEFSAKSKKKLYQFPQIEDDLESSRFSEANSLMHSHNRDFNQFQRFFIDQLNNH</sequence>
<feature type="transmembrane region" description="Helical" evidence="1">
    <location>
        <begin position="71"/>
        <end position="94"/>
    </location>
</feature>
<dbReference type="Proteomes" id="UP000785679">
    <property type="component" value="Unassembled WGS sequence"/>
</dbReference>
<evidence type="ECO:0000313" key="2">
    <source>
        <dbReference type="EMBL" id="TNV77476.1"/>
    </source>
</evidence>
<evidence type="ECO:0000313" key="3">
    <source>
        <dbReference type="Proteomes" id="UP000785679"/>
    </source>
</evidence>
<name>A0A8J8NLJ3_HALGN</name>
<evidence type="ECO:0000256" key="1">
    <source>
        <dbReference type="SAM" id="Phobius"/>
    </source>
</evidence>
<reference evidence="2" key="1">
    <citation type="submission" date="2019-06" db="EMBL/GenBank/DDBJ databases">
        <authorList>
            <person name="Zheng W."/>
        </authorList>
    </citation>
    <scope>NUCLEOTIDE SEQUENCE</scope>
    <source>
        <strain evidence="2">QDHG01</strain>
    </source>
</reference>